<reference evidence="1 2" key="1">
    <citation type="submission" date="2019-04" db="EMBL/GenBank/DDBJ databases">
        <title>Fungal friends and foes A comparative genomics study of 23 Aspergillus species from section Flavi.</title>
        <authorList>
            <consortium name="DOE Joint Genome Institute"/>
            <person name="Kjaerbolling I."/>
            <person name="Vesth T.C."/>
            <person name="Frisvad J.C."/>
            <person name="Nybo J.L."/>
            <person name="Theobald S."/>
            <person name="Kildgaard S."/>
            <person name="Petersen T.I."/>
            <person name="Kuo A."/>
            <person name="Sato A."/>
            <person name="Lyhne E.K."/>
            <person name="Kogle M.E."/>
            <person name="Wiebenga A."/>
            <person name="Kun R.S."/>
            <person name="Lubbers R.J."/>
            <person name="Makela M.R."/>
            <person name="Barry K."/>
            <person name="Chovatia M."/>
            <person name="Clum A."/>
            <person name="Daum C."/>
            <person name="Haridas S."/>
            <person name="He G."/>
            <person name="LaButti K."/>
            <person name="Lipzen A."/>
            <person name="Mondo S."/>
            <person name="Pangilinan J."/>
            <person name="Riley R."/>
            <person name="Salamov A."/>
            <person name="Simmons B.A."/>
            <person name="Magnuson J.K."/>
            <person name="Henrissat B."/>
            <person name="Mortensen U.H."/>
            <person name="Larsen T.O."/>
            <person name="De vries R.P."/>
            <person name="Grigoriev I.V."/>
            <person name="Machida M."/>
            <person name="Baker S.E."/>
            <person name="Andersen M.R."/>
        </authorList>
    </citation>
    <scope>NUCLEOTIDE SEQUENCE [LARGE SCALE GENOMIC DNA]</scope>
    <source>
        <strain evidence="1 2">CBS 117635</strain>
    </source>
</reference>
<name>A0A5N6JEE9_9EURO</name>
<evidence type="ECO:0000313" key="2">
    <source>
        <dbReference type="Proteomes" id="UP000326289"/>
    </source>
</evidence>
<dbReference type="InterPro" id="IPR011009">
    <property type="entry name" value="Kinase-like_dom_sf"/>
</dbReference>
<evidence type="ECO:0000313" key="1">
    <source>
        <dbReference type="EMBL" id="KAB8276183.1"/>
    </source>
</evidence>
<evidence type="ECO:0008006" key="3">
    <source>
        <dbReference type="Google" id="ProtNLM"/>
    </source>
</evidence>
<dbReference type="InterPro" id="IPR051678">
    <property type="entry name" value="AGP_Transferase"/>
</dbReference>
<dbReference type="PANTHER" id="PTHR21310">
    <property type="entry name" value="AMINOGLYCOSIDE PHOSPHOTRANSFERASE-RELATED-RELATED"/>
    <property type="match status" value="1"/>
</dbReference>
<sequence length="437" mass="49923">MADETEWMDKVNMAGVDGHLCSWATGFHPRNFSCRLDGGFLNGSYNVGQKLVFDDGTTWLLRLPRTSSVSPEYADEKIAMEVEALHVIREKTSLPVPEVYAWGLARENQLGSSRLIREDIPDADIEFVYRQMAHFMLQFYRIDFSQIGRLPTLKTKFPAPGHPLTWKAHEILRVGGVDTLVCGDRAHGFSTTRDYSGYVISQDWRQLRLQPSSIGGPHTARSRYASLRILESLIPELTHPTYDRGPFKHICDDFGLGNVIVRSKDDLTITGVVDMEWVYTGLAQLFGSAPWWLLMDRPLNEEWDFDEDDDPEATDRYFKYLEIFIRVLSGDEGKMTGNGRKELTELSGFFDTPTFPCMQLRKFKGAEWWDERLKENGDTEEVKTFVASKLEALAAYDKIKDRVEHFKALMDGKEITTSDFISSVYSLLRSAQEMCSD</sequence>
<proteinExistence type="predicted"/>
<dbReference type="SUPFAM" id="SSF56112">
    <property type="entry name" value="Protein kinase-like (PK-like)"/>
    <property type="match status" value="1"/>
</dbReference>
<protein>
    <recommendedName>
        <fullName evidence="3">Aminoglycoside phosphotransferase domain-containing protein</fullName>
    </recommendedName>
</protein>
<accession>A0A5N6JEE9</accession>
<organism evidence="1 2">
    <name type="scientific">Aspergillus minisclerotigenes</name>
    <dbReference type="NCBI Taxonomy" id="656917"/>
    <lineage>
        <taxon>Eukaryota</taxon>
        <taxon>Fungi</taxon>
        <taxon>Dikarya</taxon>
        <taxon>Ascomycota</taxon>
        <taxon>Pezizomycotina</taxon>
        <taxon>Eurotiomycetes</taxon>
        <taxon>Eurotiomycetidae</taxon>
        <taxon>Eurotiales</taxon>
        <taxon>Aspergillaceae</taxon>
        <taxon>Aspergillus</taxon>
        <taxon>Aspergillus subgen. Circumdati</taxon>
    </lineage>
</organism>
<dbReference type="EMBL" id="ML732778">
    <property type="protein sequence ID" value="KAB8276183.1"/>
    <property type="molecule type" value="Genomic_DNA"/>
</dbReference>
<keyword evidence="2" id="KW-1185">Reference proteome</keyword>
<gene>
    <name evidence="1" type="ORF">BDV30DRAFT_224564</name>
</gene>
<dbReference type="Proteomes" id="UP000326289">
    <property type="component" value="Unassembled WGS sequence"/>
</dbReference>
<dbReference type="AlphaFoldDB" id="A0A5N6JEE9"/>
<dbReference type="PANTHER" id="PTHR21310:SF37">
    <property type="entry name" value="AMINOGLYCOSIDE PHOSPHOTRANSFERASE DOMAIN-CONTAINING PROTEIN"/>
    <property type="match status" value="1"/>
</dbReference>